<evidence type="ECO:0000313" key="2">
    <source>
        <dbReference type="Proteomes" id="UP000002412"/>
    </source>
</evidence>
<proteinExistence type="predicted"/>
<organism evidence="1 2">
    <name type="scientific">Yersinia pseudotuberculosis serotype O:1b (strain IP 31758)</name>
    <dbReference type="NCBI Taxonomy" id="349747"/>
    <lineage>
        <taxon>Bacteria</taxon>
        <taxon>Pseudomonadati</taxon>
        <taxon>Pseudomonadota</taxon>
        <taxon>Gammaproteobacteria</taxon>
        <taxon>Enterobacterales</taxon>
        <taxon>Yersiniaceae</taxon>
        <taxon>Yersinia</taxon>
    </lineage>
</organism>
<dbReference type="PANTHER" id="PTHR34319:SF7">
    <property type="entry name" value="HNH ENDONUCLEASE DOMAIN-CONTAINING PROTEIN"/>
    <property type="match status" value="1"/>
</dbReference>
<dbReference type="HOGENOM" id="CLU_703885_0_0_6"/>
<keyword evidence="1" id="KW-0540">Nuclease</keyword>
<gene>
    <name evidence="1" type="ordered locus">YpsIP31758_0549</name>
</gene>
<reference evidence="1 2" key="1">
    <citation type="journal article" date="2007" name="PLoS Genet.">
        <title>The complete genome sequence of Yersinia pseudotuberculosis IP31758, the causative agent of Far East scarlet-like fever.</title>
        <authorList>
            <person name="Eppinger M."/>
            <person name="Rosovitz M.J."/>
            <person name="Fricke W.F."/>
            <person name="Rasko D.A."/>
            <person name="Kokorina G."/>
            <person name="Fayolle C."/>
            <person name="Lindler L.E."/>
            <person name="Carniel E."/>
            <person name="Ravel J."/>
        </authorList>
    </citation>
    <scope>NUCLEOTIDE SEQUENCE [LARGE SCALE GENOMIC DNA]</scope>
    <source>
        <strain evidence="1 2">IP 31758</strain>
    </source>
</reference>
<dbReference type="Proteomes" id="UP000002412">
    <property type="component" value="Chromosome"/>
</dbReference>
<dbReference type="CDD" id="cd00085">
    <property type="entry name" value="HNHc"/>
    <property type="match status" value="1"/>
</dbReference>
<keyword evidence="1" id="KW-0378">Hydrolase</keyword>
<dbReference type="GO" id="GO:0004519">
    <property type="term" value="F:endonuclease activity"/>
    <property type="evidence" value="ECO:0007669"/>
    <property type="project" value="UniProtKB-KW"/>
</dbReference>
<dbReference type="InterPro" id="IPR003615">
    <property type="entry name" value="HNH_nuc"/>
</dbReference>
<accession>A0A0U1R349</accession>
<evidence type="ECO:0000313" key="1">
    <source>
        <dbReference type="EMBL" id="ABS49744.1"/>
    </source>
</evidence>
<dbReference type="KEGG" id="ypi:YpsIP31758_0549"/>
<protein>
    <submittedName>
        <fullName evidence="1">HNH endonuclease domain protein</fullName>
    </submittedName>
</protein>
<dbReference type="InterPro" id="IPR044925">
    <property type="entry name" value="His-Me_finger_sf"/>
</dbReference>
<keyword evidence="1" id="KW-0255">Endonuclease</keyword>
<dbReference type="InterPro" id="IPR052947">
    <property type="entry name" value="T6SS_Hcp1_domain"/>
</dbReference>
<name>A0A0U1R349_YERP3</name>
<dbReference type="EMBL" id="CP000720">
    <property type="protein sequence ID" value="ABS49744.1"/>
    <property type="molecule type" value="Genomic_DNA"/>
</dbReference>
<dbReference type="SUPFAM" id="SSF54060">
    <property type="entry name" value="His-Me finger endonucleases"/>
    <property type="match status" value="1"/>
</dbReference>
<sequence>MRTHYSVMDLGERYGARFSTLEEMVPCFGIDANVFIQAWLEGRLPLYIYFGNESRPCTIRRCVSAKVHEHVMHDILYGRDFYQSKASPDNDVLMFVPETPLVCKTKFRGDYRLSTGTHANVEKGTHGHVNNRYPIGVSARGRIADGAVGTLEGLGTLMGPSAQEYMAGAFNPEQAAINKVRQQNQQAAGKAIYDNTKGAVTDAYQRNGLAGAAAMVVTASVAELAGTKGLGTVEKVGTLGDVAKLGKAIELEKLEGYLGTYKGQKVLLQNVDVVKMDYFRRDRAEAAMLRSQFRSVRTKFVKSIANNPDVAKRFTLEQIDGLSNGITPSGWVVHHKLPLDDSGTNALDNLVLIKDSPEHTVLTNAQKKITNGLPHEASKEVLWPIPQGLVYP</sequence>
<dbReference type="AlphaFoldDB" id="A0A0U1R349"/>
<dbReference type="PANTHER" id="PTHR34319">
    <property type="entry name" value="MAJOR EXPORTED PROTEIN"/>
    <property type="match status" value="1"/>
</dbReference>